<name>A0ACC3Z3L4_COLTU</name>
<proteinExistence type="predicted"/>
<accession>A0ACC3Z3L4</accession>
<protein>
    <submittedName>
        <fullName evidence="1">Uncharacterized protein</fullName>
    </submittedName>
</protein>
<reference evidence="1 2" key="1">
    <citation type="journal article" date="2020" name="Phytopathology">
        <title>Genome Sequence Resources of Colletotrichum truncatum, C. plurivorum, C. musicola, and C. sojae: Four Species Pathogenic to Soybean (Glycine max).</title>
        <authorList>
            <person name="Rogerio F."/>
            <person name="Boufleur T.R."/>
            <person name="Ciampi-Guillardi M."/>
            <person name="Sukno S.A."/>
            <person name="Thon M.R."/>
            <person name="Massola Junior N.S."/>
            <person name="Baroncelli R."/>
        </authorList>
    </citation>
    <scope>NUCLEOTIDE SEQUENCE [LARGE SCALE GENOMIC DNA]</scope>
    <source>
        <strain evidence="1 2">CMES1059</strain>
    </source>
</reference>
<gene>
    <name evidence="1" type="ORF">CTRU02_205284</name>
</gene>
<comment type="caution">
    <text evidence="1">The sequence shown here is derived from an EMBL/GenBank/DDBJ whole genome shotgun (WGS) entry which is preliminary data.</text>
</comment>
<organism evidence="1 2">
    <name type="scientific">Colletotrichum truncatum</name>
    <name type="common">Anthracnose fungus</name>
    <name type="synonym">Colletotrichum capsici</name>
    <dbReference type="NCBI Taxonomy" id="5467"/>
    <lineage>
        <taxon>Eukaryota</taxon>
        <taxon>Fungi</taxon>
        <taxon>Dikarya</taxon>
        <taxon>Ascomycota</taxon>
        <taxon>Pezizomycotina</taxon>
        <taxon>Sordariomycetes</taxon>
        <taxon>Hypocreomycetidae</taxon>
        <taxon>Glomerellales</taxon>
        <taxon>Glomerellaceae</taxon>
        <taxon>Colletotrichum</taxon>
        <taxon>Colletotrichum truncatum species complex</taxon>
    </lineage>
</organism>
<sequence length="258" mass="29689">MATSITHQPSRLGDVDGNATGRVSCHPLMTLPLELRLLIWERFGAESRVFEYKEDTGLVRLALEYRHPRHVGLSICSESRKAIQGLLKPFEHNHELDKRSRIPPPLKYIPSIDIFYLPPLVYRSRIQAWDTIWTTKPGILNVGVHWSVLSDERRIKEALKALRRCFTDMRTLSVFVDFKALPEPEENVCKGGIVRIIGPVENDFRLPSLFAEAHGFLDDYWTWGELSGAIEEVRKRMKETADVEGLLYCREMEDGPDF</sequence>
<keyword evidence="2" id="KW-1185">Reference proteome</keyword>
<dbReference type="Proteomes" id="UP000805649">
    <property type="component" value="Unassembled WGS sequence"/>
</dbReference>
<dbReference type="EMBL" id="VUJX02000003">
    <property type="protein sequence ID" value="KAL0938674.1"/>
    <property type="molecule type" value="Genomic_DNA"/>
</dbReference>
<evidence type="ECO:0000313" key="1">
    <source>
        <dbReference type="EMBL" id="KAL0938674.1"/>
    </source>
</evidence>
<evidence type="ECO:0000313" key="2">
    <source>
        <dbReference type="Proteomes" id="UP000805649"/>
    </source>
</evidence>